<dbReference type="SMART" id="SM00892">
    <property type="entry name" value="Endonuclease_NS"/>
    <property type="match status" value="1"/>
</dbReference>
<gene>
    <name evidence="13" type="ORF">LVJ82_05680</name>
</gene>
<evidence type="ECO:0000256" key="6">
    <source>
        <dbReference type="ARBA" id="ARBA00022801"/>
    </source>
</evidence>
<protein>
    <recommendedName>
        <fullName evidence="8">Endonuclease</fullName>
        <ecNumber evidence="8">3.1.30.-</ecNumber>
    </recommendedName>
</protein>
<evidence type="ECO:0000256" key="4">
    <source>
        <dbReference type="ARBA" id="ARBA00022723"/>
    </source>
</evidence>
<keyword evidence="10" id="KW-0732">Signal</keyword>
<proteinExistence type="inferred from homology"/>
<accession>A0ABY4E569</accession>
<evidence type="ECO:0000256" key="7">
    <source>
        <dbReference type="ARBA" id="ARBA00022842"/>
    </source>
</evidence>
<organism evidence="13 14">
    <name type="scientific">Vitreoscilla massiliensis</name>
    <dbReference type="NCBI Taxonomy" id="1689272"/>
    <lineage>
        <taxon>Bacteria</taxon>
        <taxon>Pseudomonadati</taxon>
        <taxon>Pseudomonadota</taxon>
        <taxon>Betaproteobacteria</taxon>
        <taxon>Neisseriales</taxon>
        <taxon>Neisseriaceae</taxon>
        <taxon>Vitreoscilla</taxon>
    </lineage>
</organism>
<feature type="chain" id="PRO_5046053727" description="Endonuclease" evidence="10">
    <location>
        <begin position="22"/>
        <end position="320"/>
    </location>
</feature>
<reference evidence="13 14" key="1">
    <citation type="journal article" date="2022" name="Res Sq">
        <title>Evolution of multicellular longitudinally dividing oral cavity symbionts (Neisseriaceae).</title>
        <authorList>
            <person name="Nyongesa S."/>
            <person name="Weber P."/>
            <person name="Bernet E."/>
            <person name="Pullido F."/>
            <person name="Nieckarz M."/>
            <person name="Delaby M."/>
            <person name="Nieves C."/>
            <person name="Viehboeck T."/>
            <person name="Krause N."/>
            <person name="Rivera-Millot A."/>
            <person name="Nakamura A."/>
            <person name="Vischer N."/>
            <person name="VanNieuwenhze M."/>
            <person name="Brun Y."/>
            <person name="Cava F."/>
            <person name="Bulgheresi S."/>
            <person name="Veyrier F."/>
        </authorList>
    </citation>
    <scope>NUCLEOTIDE SEQUENCE [LARGE SCALE GENOMIC DNA]</scope>
    <source>
        <strain evidence="13 14">SN4</strain>
    </source>
</reference>
<keyword evidence="7" id="KW-0460">Magnesium</keyword>
<evidence type="ECO:0000259" key="11">
    <source>
        <dbReference type="SMART" id="SM00477"/>
    </source>
</evidence>
<comment type="similarity">
    <text evidence="2 8">Belongs to the DNA/RNA non-specific endonuclease family.</text>
</comment>
<evidence type="ECO:0000256" key="10">
    <source>
        <dbReference type="SAM" id="SignalP"/>
    </source>
</evidence>
<dbReference type="GO" id="GO:0004519">
    <property type="term" value="F:endonuclease activity"/>
    <property type="evidence" value="ECO:0007669"/>
    <property type="project" value="UniProtKB-KW"/>
</dbReference>
<keyword evidence="14" id="KW-1185">Reference proteome</keyword>
<evidence type="ECO:0000256" key="1">
    <source>
        <dbReference type="ARBA" id="ARBA00001946"/>
    </source>
</evidence>
<feature type="signal peptide" evidence="10">
    <location>
        <begin position="1"/>
        <end position="21"/>
    </location>
</feature>
<dbReference type="SUPFAM" id="SSF54060">
    <property type="entry name" value="His-Me finger endonucleases"/>
    <property type="match status" value="1"/>
</dbReference>
<evidence type="ECO:0000256" key="8">
    <source>
        <dbReference type="RuleBase" id="RU366055"/>
    </source>
</evidence>
<dbReference type="EC" id="3.1.30.-" evidence="8"/>
<dbReference type="Gene3D" id="3.40.570.10">
    <property type="entry name" value="Extracellular Endonuclease, subunit A"/>
    <property type="match status" value="1"/>
</dbReference>
<dbReference type="PROSITE" id="PS01070">
    <property type="entry name" value="NUCLEASE_NON_SPEC"/>
    <property type="match status" value="1"/>
</dbReference>
<evidence type="ECO:0000313" key="13">
    <source>
        <dbReference type="EMBL" id="UOO90463.1"/>
    </source>
</evidence>
<dbReference type="SMART" id="SM00477">
    <property type="entry name" value="NUC"/>
    <property type="match status" value="1"/>
</dbReference>
<dbReference type="InterPro" id="IPR044929">
    <property type="entry name" value="DNA/RNA_non-sp_Endonuclease_sf"/>
</dbReference>
<dbReference type="EMBL" id="CP091511">
    <property type="protein sequence ID" value="UOO90463.1"/>
    <property type="molecule type" value="Genomic_DNA"/>
</dbReference>
<dbReference type="InterPro" id="IPR040255">
    <property type="entry name" value="Non-specific_endonuclease"/>
</dbReference>
<dbReference type="RefSeq" id="WP_058304794.1">
    <property type="nucleotide sequence ID" value="NZ_CABKVG010000005.1"/>
</dbReference>
<feature type="domain" description="ENPP1-3/EXOG-like endonuclease/phosphodiesterase" evidence="11">
    <location>
        <begin position="81"/>
        <end position="270"/>
    </location>
</feature>
<feature type="region of interest" description="Disordered" evidence="9">
    <location>
        <begin position="27"/>
        <end position="46"/>
    </location>
</feature>
<evidence type="ECO:0000313" key="14">
    <source>
        <dbReference type="Proteomes" id="UP000832011"/>
    </source>
</evidence>
<keyword evidence="5 8" id="KW-0255">Endonuclease</keyword>
<dbReference type="InterPro" id="IPR001604">
    <property type="entry name" value="Endo_G_ENPP1-like_dom"/>
</dbReference>
<dbReference type="InterPro" id="IPR044925">
    <property type="entry name" value="His-Me_finger_sf"/>
</dbReference>
<keyword evidence="4 8" id="KW-0479">Metal-binding</keyword>
<evidence type="ECO:0000256" key="5">
    <source>
        <dbReference type="ARBA" id="ARBA00022759"/>
    </source>
</evidence>
<dbReference type="PANTHER" id="PTHR13966:SF5">
    <property type="entry name" value="ENDONUCLEASE G, MITOCHONDRIAL"/>
    <property type="match status" value="1"/>
</dbReference>
<feature type="domain" description="DNA/RNA non-specific endonuclease/pyrophosphatase/phosphodiesterase" evidence="12">
    <location>
        <begin position="80"/>
        <end position="270"/>
    </location>
</feature>
<dbReference type="PANTHER" id="PTHR13966">
    <property type="entry name" value="ENDONUCLEASE RELATED"/>
    <property type="match status" value="1"/>
</dbReference>
<dbReference type="InterPro" id="IPR018524">
    <property type="entry name" value="DNA/RNA_endonuclease_AS"/>
</dbReference>
<feature type="compositionally biased region" description="Low complexity" evidence="9">
    <location>
        <begin position="35"/>
        <end position="46"/>
    </location>
</feature>
<comment type="cofactor">
    <cofactor evidence="1 8">
        <name>Mg(2+)</name>
        <dbReference type="ChEBI" id="CHEBI:18420"/>
    </cofactor>
</comment>
<name>A0ABY4E569_9NEIS</name>
<dbReference type="InterPro" id="IPR020821">
    <property type="entry name" value="ENPP1-3/EXOG-like_nuc-like"/>
</dbReference>
<keyword evidence="6 8" id="KW-0378">Hydrolase</keyword>
<evidence type="ECO:0000256" key="3">
    <source>
        <dbReference type="ARBA" id="ARBA00022722"/>
    </source>
</evidence>
<evidence type="ECO:0000256" key="9">
    <source>
        <dbReference type="SAM" id="MobiDB-lite"/>
    </source>
</evidence>
<sequence>MKLKSYLSIGTLLAISLNLSACLERPKTTETQKPSSSLEGLLDGLSPKTSHKDCAPAVMMEGVPPQIKQEALNKNSQNLCFEEFALKHSATSKGPLWVAEYLTPEKVAAKVKRQGEFHAEERLPAGQRAELNDYRGSGYDRGHLAPSGNMSTKSAQQDSFSLANMVPQNPKNNQQTWRNIEEAVREIVESSNEPVYLVTGVAFLNAKIATIGTNKVLVPSHLYKALYQPVSGVISAYWLANTATAQPEIISVCELEQKTGVNVFPMLSKGERRLNYALPTTAAQVDKNGSVANLGRDSVTACSNKLSAAEANKLSVSFAH</sequence>
<dbReference type="Proteomes" id="UP000832011">
    <property type="component" value="Chromosome"/>
</dbReference>
<evidence type="ECO:0000256" key="2">
    <source>
        <dbReference type="ARBA" id="ARBA00010052"/>
    </source>
</evidence>
<evidence type="ECO:0000259" key="12">
    <source>
        <dbReference type="SMART" id="SM00892"/>
    </source>
</evidence>
<keyword evidence="3 8" id="KW-0540">Nuclease</keyword>
<dbReference type="Pfam" id="PF01223">
    <property type="entry name" value="Endonuclease_NS"/>
    <property type="match status" value="1"/>
</dbReference>